<dbReference type="EMBL" id="SNAA01000001">
    <property type="protein sequence ID" value="TDL84135.1"/>
    <property type="molecule type" value="Genomic_DNA"/>
</dbReference>
<dbReference type="AlphaFoldDB" id="A0A4R6AL35"/>
<dbReference type="RefSeq" id="WP_133395234.1">
    <property type="nucleotide sequence ID" value="NZ_SNAA01000001.1"/>
</dbReference>
<proteinExistence type="predicted"/>
<sequence>MEDISEFQQRLARALDRIGAGLEHLHPERPAPAPDPAPEPPAEAAPAEAPEPAEPAIDPAELEALRGEVEAEREFAAQLQERLTASKSRYEAQIAELRDELERTRKVLADTDADRNRVRAVADDLHEACEALRHANAEGVGEAHLINSAVMTELETARAMRRSDRAELDAIIELLGRALPEAPEKQPEDADA</sequence>
<accession>A0A4R6AL35</accession>
<evidence type="ECO:0000256" key="1">
    <source>
        <dbReference type="SAM" id="Coils"/>
    </source>
</evidence>
<feature type="compositionally biased region" description="Low complexity" evidence="2">
    <location>
        <begin position="44"/>
        <end position="59"/>
    </location>
</feature>
<comment type="caution">
    <text evidence="3">The sequence shown here is derived from an EMBL/GenBank/DDBJ whole genome shotgun (WGS) entry which is preliminary data.</text>
</comment>
<keyword evidence="4" id="KW-1185">Reference proteome</keyword>
<name>A0A4R6AL35_9RHOB</name>
<feature type="compositionally biased region" description="Pro residues" evidence="2">
    <location>
        <begin position="30"/>
        <end position="43"/>
    </location>
</feature>
<keyword evidence="1" id="KW-0175">Coiled coil</keyword>
<gene>
    <name evidence="3" type="ORF">E2L08_01295</name>
</gene>
<evidence type="ECO:0000313" key="4">
    <source>
        <dbReference type="Proteomes" id="UP000295701"/>
    </source>
</evidence>
<organism evidence="3 4">
    <name type="scientific">Palleronia sediminis</name>
    <dbReference type="NCBI Taxonomy" id="2547833"/>
    <lineage>
        <taxon>Bacteria</taxon>
        <taxon>Pseudomonadati</taxon>
        <taxon>Pseudomonadota</taxon>
        <taxon>Alphaproteobacteria</taxon>
        <taxon>Rhodobacterales</taxon>
        <taxon>Roseobacteraceae</taxon>
        <taxon>Palleronia</taxon>
    </lineage>
</organism>
<evidence type="ECO:0000256" key="2">
    <source>
        <dbReference type="SAM" id="MobiDB-lite"/>
    </source>
</evidence>
<reference evidence="3 4" key="1">
    <citation type="submission" date="2019-03" db="EMBL/GenBank/DDBJ databases">
        <title>Primorskyibacter sp. SS33 isolated from sediments.</title>
        <authorList>
            <person name="Xunke S."/>
        </authorList>
    </citation>
    <scope>NUCLEOTIDE SEQUENCE [LARGE SCALE GENOMIC DNA]</scope>
    <source>
        <strain evidence="3 4">SS33</strain>
    </source>
</reference>
<dbReference type="OrthoDB" id="7871100at2"/>
<dbReference type="Proteomes" id="UP000295701">
    <property type="component" value="Unassembled WGS sequence"/>
</dbReference>
<evidence type="ECO:0000313" key="3">
    <source>
        <dbReference type="EMBL" id="TDL84135.1"/>
    </source>
</evidence>
<protein>
    <submittedName>
        <fullName evidence="3">Uncharacterized protein</fullName>
    </submittedName>
</protein>
<feature type="coiled-coil region" evidence="1">
    <location>
        <begin position="62"/>
        <end position="114"/>
    </location>
</feature>
<feature type="region of interest" description="Disordered" evidence="2">
    <location>
        <begin position="18"/>
        <end position="60"/>
    </location>
</feature>